<organism evidence="8 9">
    <name type="scientific">Cryobacterium psychrophilum</name>
    <dbReference type="NCBI Taxonomy" id="41988"/>
    <lineage>
        <taxon>Bacteria</taxon>
        <taxon>Bacillati</taxon>
        <taxon>Actinomycetota</taxon>
        <taxon>Actinomycetes</taxon>
        <taxon>Micrococcales</taxon>
        <taxon>Microbacteriaceae</taxon>
        <taxon>Cryobacterium</taxon>
    </lineage>
</organism>
<gene>
    <name evidence="8" type="ORF">E3T53_14545</name>
</gene>
<dbReference type="InterPro" id="IPR011766">
    <property type="entry name" value="TPP_enzyme_TPP-bd"/>
</dbReference>
<evidence type="ECO:0000313" key="8">
    <source>
        <dbReference type="EMBL" id="TFD76001.1"/>
    </source>
</evidence>
<evidence type="ECO:0000313" key="9">
    <source>
        <dbReference type="Proteomes" id="UP000298218"/>
    </source>
</evidence>
<accession>A0A4Y8KJE8</accession>
<dbReference type="PROSITE" id="PS00187">
    <property type="entry name" value="TPP_ENZYMES"/>
    <property type="match status" value="1"/>
</dbReference>
<dbReference type="InterPro" id="IPR045229">
    <property type="entry name" value="TPP_enz"/>
</dbReference>
<dbReference type="PANTHER" id="PTHR18968:SF13">
    <property type="entry name" value="ACETOLACTATE SYNTHASE CATALYTIC SUBUNIT, MITOCHONDRIAL"/>
    <property type="match status" value="1"/>
</dbReference>
<dbReference type="InterPro" id="IPR029035">
    <property type="entry name" value="DHS-like_NAD/FAD-binding_dom"/>
</dbReference>
<dbReference type="GO" id="GO:0009097">
    <property type="term" value="P:isoleucine biosynthetic process"/>
    <property type="evidence" value="ECO:0007669"/>
    <property type="project" value="TreeGrafter"/>
</dbReference>
<protein>
    <submittedName>
        <fullName evidence="8">Thiamine pyrophosphate-binding protein</fullName>
    </submittedName>
</protein>
<dbReference type="AlphaFoldDB" id="A0A4Y8KJE8"/>
<name>A0A4Y8KJE8_9MICO</name>
<dbReference type="InterPro" id="IPR029061">
    <property type="entry name" value="THDP-binding"/>
</dbReference>
<dbReference type="GO" id="GO:0000287">
    <property type="term" value="F:magnesium ion binding"/>
    <property type="evidence" value="ECO:0007669"/>
    <property type="project" value="InterPro"/>
</dbReference>
<dbReference type="SUPFAM" id="SSF52518">
    <property type="entry name" value="Thiamin diphosphate-binding fold (THDP-binding)"/>
    <property type="match status" value="2"/>
</dbReference>
<dbReference type="EMBL" id="SOHQ01000041">
    <property type="protein sequence ID" value="TFD76001.1"/>
    <property type="molecule type" value="Genomic_DNA"/>
</dbReference>
<dbReference type="CDD" id="cd07035">
    <property type="entry name" value="TPP_PYR_POX_like"/>
    <property type="match status" value="1"/>
</dbReference>
<evidence type="ECO:0000256" key="3">
    <source>
        <dbReference type="ARBA" id="ARBA00023052"/>
    </source>
</evidence>
<dbReference type="Pfam" id="PF00205">
    <property type="entry name" value="TPP_enzyme_M"/>
    <property type="match status" value="1"/>
</dbReference>
<sequence>MNAATEYPTGETTAESTEARDNLGYAILHLIAGYGVRTIFGIPGTHNLEFYRHLDRLGIHAVTARHEQGAGYAADAWGKRSRLPGVVIATSGPGLLNVLSAAGTAYCESRPMIVLAPGAPLGSEKAELGNLHETKDQIQAAGGVFDVAHRVTSAKEALDAVHDAFARFSLTRPRPIYIEVPLNLLEAKVDASFAMEAPREITPVPMPAAEQLSEVADLLARAKRPLIIAGGGSIDAGEQLQSVAERLSSPVFSTLNGKGVLPESHPLSLGAELRLEASLDYVRDADVLLVLGSKLGVAERRGRGIEANGKVIRVDILDSQRDRNLRSDYALIGDTPAILAAIDCELKQREIQSEPQNSDAMRKRFAAEAAEFDPISDALSARIVSALPHGVMVSGDSSQIFFNGVGSRLQLEEPCAFMYMATYCTLGYALPAAIGAKIADPRRPSVAIVGDGALMFSVQELQTATEQGLDITVICVDNGGYGEIRQNEIDRKIVPVAVNLSQPNWPLVAEAFGGKGFAVKSEDQLEQTIRDAIAAPGVTLVHVPVNLFGAAQPLAVSNSRK</sequence>
<comment type="caution">
    <text evidence="8">The sequence shown here is derived from an EMBL/GenBank/DDBJ whole genome shotgun (WGS) entry which is preliminary data.</text>
</comment>
<dbReference type="GO" id="GO:0050660">
    <property type="term" value="F:flavin adenine dinucleotide binding"/>
    <property type="evidence" value="ECO:0007669"/>
    <property type="project" value="TreeGrafter"/>
</dbReference>
<keyword evidence="9" id="KW-1185">Reference proteome</keyword>
<dbReference type="RefSeq" id="WP_134172926.1">
    <property type="nucleotide sequence ID" value="NZ_SODI01000001.1"/>
</dbReference>
<dbReference type="InterPro" id="IPR012001">
    <property type="entry name" value="Thiamin_PyroP_enz_TPP-bd_dom"/>
</dbReference>
<feature type="domain" description="Thiamine pyrophosphate enzyme TPP-binding" evidence="6">
    <location>
        <begin position="410"/>
        <end position="543"/>
    </location>
</feature>
<dbReference type="PANTHER" id="PTHR18968">
    <property type="entry name" value="THIAMINE PYROPHOSPHATE ENZYMES"/>
    <property type="match status" value="1"/>
</dbReference>
<keyword evidence="3 4" id="KW-0786">Thiamine pyrophosphate</keyword>
<dbReference type="Gene3D" id="3.40.50.1220">
    <property type="entry name" value="TPP-binding domain"/>
    <property type="match status" value="1"/>
</dbReference>
<dbReference type="GO" id="GO:0009099">
    <property type="term" value="P:L-valine biosynthetic process"/>
    <property type="evidence" value="ECO:0007669"/>
    <property type="project" value="TreeGrafter"/>
</dbReference>
<dbReference type="SUPFAM" id="SSF52467">
    <property type="entry name" value="DHS-like NAD/FAD-binding domain"/>
    <property type="match status" value="1"/>
</dbReference>
<evidence type="ECO:0000259" key="6">
    <source>
        <dbReference type="Pfam" id="PF02775"/>
    </source>
</evidence>
<evidence type="ECO:0000259" key="5">
    <source>
        <dbReference type="Pfam" id="PF00205"/>
    </source>
</evidence>
<dbReference type="Pfam" id="PF02775">
    <property type="entry name" value="TPP_enzyme_C"/>
    <property type="match status" value="1"/>
</dbReference>
<evidence type="ECO:0000256" key="4">
    <source>
        <dbReference type="RuleBase" id="RU362132"/>
    </source>
</evidence>
<dbReference type="Gene3D" id="3.40.50.970">
    <property type="match status" value="2"/>
</dbReference>
<feature type="domain" description="Thiamine pyrophosphate enzyme central" evidence="5">
    <location>
        <begin position="213"/>
        <end position="341"/>
    </location>
</feature>
<dbReference type="OrthoDB" id="4494979at2"/>
<dbReference type="InterPro" id="IPR000399">
    <property type="entry name" value="TPP-bd_CS"/>
</dbReference>
<dbReference type="GO" id="GO:0005948">
    <property type="term" value="C:acetolactate synthase complex"/>
    <property type="evidence" value="ECO:0007669"/>
    <property type="project" value="TreeGrafter"/>
</dbReference>
<dbReference type="CDD" id="cd00568">
    <property type="entry name" value="TPP_enzymes"/>
    <property type="match status" value="1"/>
</dbReference>
<comment type="similarity">
    <text evidence="2 4">Belongs to the TPP enzyme family.</text>
</comment>
<dbReference type="InterPro" id="IPR012000">
    <property type="entry name" value="Thiamin_PyroP_enz_cen_dom"/>
</dbReference>
<evidence type="ECO:0000259" key="7">
    <source>
        <dbReference type="Pfam" id="PF02776"/>
    </source>
</evidence>
<feature type="domain" description="Thiamine pyrophosphate enzyme N-terminal TPP-binding" evidence="7">
    <location>
        <begin position="22"/>
        <end position="137"/>
    </location>
</feature>
<dbReference type="Pfam" id="PF02776">
    <property type="entry name" value="TPP_enzyme_N"/>
    <property type="match status" value="1"/>
</dbReference>
<reference evidence="8 9" key="1">
    <citation type="submission" date="2019-03" db="EMBL/GenBank/DDBJ databases">
        <title>Genomics of glacier-inhabiting Cryobacterium strains.</title>
        <authorList>
            <person name="Liu Q."/>
            <person name="Xin Y.-H."/>
        </authorList>
    </citation>
    <scope>NUCLEOTIDE SEQUENCE [LARGE SCALE GENOMIC DNA]</scope>
    <source>
        <strain evidence="8 9">CGMCC 1.4292</strain>
    </source>
</reference>
<proteinExistence type="inferred from homology"/>
<dbReference type="GO" id="GO:0003984">
    <property type="term" value="F:acetolactate synthase activity"/>
    <property type="evidence" value="ECO:0007669"/>
    <property type="project" value="TreeGrafter"/>
</dbReference>
<comment type="cofactor">
    <cofactor evidence="1">
        <name>thiamine diphosphate</name>
        <dbReference type="ChEBI" id="CHEBI:58937"/>
    </cofactor>
</comment>
<dbReference type="GO" id="GO:0030976">
    <property type="term" value="F:thiamine pyrophosphate binding"/>
    <property type="evidence" value="ECO:0007669"/>
    <property type="project" value="InterPro"/>
</dbReference>
<evidence type="ECO:0000256" key="2">
    <source>
        <dbReference type="ARBA" id="ARBA00007812"/>
    </source>
</evidence>
<dbReference type="Proteomes" id="UP000298218">
    <property type="component" value="Unassembled WGS sequence"/>
</dbReference>
<evidence type="ECO:0000256" key="1">
    <source>
        <dbReference type="ARBA" id="ARBA00001964"/>
    </source>
</evidence>